<feature type="compositionally biased region" description="Pro residues" evidence="1">
    <location>
        <begin position="84"/>
        <end position="95"/>
    </location>
</feature>
<reference evidence="2 3" key="1">
    <citation type="journal article" date="2019" name="Mol. Biol. Evol.">
        <title>Blast fungal genomes show frequent chromosomal changes, gene gains and losses, and effector gene turnover.</title>
        <authorList>
            <person name="Gomez Luciano L.B."/>
            <person name="Jason Tsai I."/>
            <person name="Chuma I."/>
            <person name="Tosa Y."/>
            <person name="Chen Y.H."/>
            <person name="Li J.Y."/>
            <person name="Li M.Y."/>
            <person name="Jade Lu M.Y."/>
            <person name="Nakayashiki H."/>
            <person name="Li W.H."/>
        </authorList>
    </citation>
    <scope>NUCLEOTIDE SEQUENCE [LARGE SCALE GENOMIC DNA]</scope>
    <source>
        <strain evidence="2">MZ5-1-6</strain>
    </source>
</reference>
<proteinExistence type="predicted"/>
<evidence type="ECO:0000313" key="2">
    <source>
        <dbReference type="EMBL" id="QBZ60749.1"/>
    </source>
</evidence>
<gene>
    <name evidence="2" type="ORF">PoMZ_07691</name>
</gene>
<feature type="region of interest" description="Disordered" evidence="1">
    <location>
        <begin position="1"/>
        <end position="101"/>
    </location>
</feature>
<feature type="compositionally biased region" description="Low complexity" evidence="1">
    <location>
        <begin position="135"/>
        <end position="157"/>
    </location>
</feature>
<feature type="region of interest" description="Disordered" evidence="1">
    <location>
        <begin position="119"/>
        <end position="181"/>
    </location>
</feature>
<sequence>MGRRCSNKRASVGCSPHAVGGRCAARRRARGQGEISRLHVQQSMPDFDRPRPLQRATALQTREPEPAPVPAAAPAPAVEEFRAPPAPAPSGPPPAYSVAPPRKLSKTFWPLRGEEFDEVPVKDRGFFPSSGGGSSSSSKKAVGASSSGSGSSKVLLKSPEKNAMDSRFPQGGDEEHEQAQEALLQPLSDYQSVRARSGFRGRFVDAFRAAAHAWRRPPQGRTFV</sequence>
<dbReference type="EMBL" id="CP034207">
    <property type="protein sequence ID" value="QBZ60749.1"/>
    <property type="molecule type" value="Genomic_DNA"/>
</dbReference>
<evidence type="ECO:0000256" key="1">
    <source>
        <dbReference type="SAM" id="MobiDB-lite"/>
    </source>
</evidence>
<dbReference type="AlphaFoldDB" id="A0A4P7NFS0"/>
<name>A0A4P7NFS0_PYROR</name>
<protein>
    <submittedName>
        <fullName evidence="2">Uncharacterized protein</fullName>
    </submittedName>
</protein>
<accession>A0A4P7NFS0</accession>
<evidence type="ECO:0000313" key="3">
    <source>
        <dbReference type="Proteomes" id="UP000294847"/>
    </source>
</evidence>
<organism evidence="2 3">
    <name type="scientific">Pyricularia oryzae</name>
    <name type="common">Rice blast fungus</name>
    <name type="synonym">Magnaporthe oryzae</name>
    <dbReference type="NCBI Taxonomy" id="318829"/>
    <lineage>
        <taxon>Eukaryota</taxon>
        <taxon>Fungi</taxon>
        <taxon>Dikarya</taxon>
        <taxon>Ascomycota</taxon>
        <taxon>Pezizomycotina</taxon>
        <taxon>Sordariomycetes</taxon>
        <taxon>Sordariomycetidae</taxon>
        <taxon>Magnaporthales</taxon>
        <taxon>Pyriculariaceae</taxon>
        <taxon>Pyricularia</taxon>
    </lineage>
</organism>
<dbReference type="Proteomes" id="UP000294847">
    <property type="component" value="Chromosome 4"/>
</dbReference>